<gene>
    <name evidence="2" type="primary">83</name>
    <name evidence="2" type="ORF">PBI_ONEUP_83</name>
</gene>
<protein>
    <submittedName>
        <fullName evidence="2">ThyX-like thymidylate synthase</fullName>
    </submittedName>
</protein>
<dbReference type="SUPFAM" id="SSF69796">
    <property type="entry name" value="Thymidylate synthase-complementing protein Thy1"/>
    <property type="match status" value="1"/>
</dbReference>
<evidence type="ECO:0000313" key="3">
    <source>
        <dbReference type="Proteomes" id="UP000204609"/>
    </source>
</evidence>
<sequence length="245" mass="27886">MTIQVRVISSPTVTLAGFTMITQTVREKLGAGDSGSMAQFLAEFGGRVCYQSWDKPNPKTATNQGYIENIQEQRHFSVLEHSSASFYIEGVSRSLTHELVRHRHFSYSQLSQRYVDSSDVAFVLPPAYEGDDWATKVFVEGRARDLRDYAELEEHQKSKGLNKKQARESARSELPNSTETKILVTGNLRAWMEFLIKRDNPAADAEIRRLAKELREHLIFIAPDVFGDTARKLWDDSFAQREARA</sequence>
<organism evidence="2 3">
    <name type="scientific">Gordonia phage OneUp</name>
    <dbReference type="NCBI Taxonomy" id="1838074"/>
    <lineage>
        <taxon>Viruses</taxon>
        <taxon>Duplodnaviria</taxon>
        <taxon>Heunggongvirae</taxon>
        <taxon>Uroviricota</taxon>
        <taxon>Caudoviricetes</taxon>
        <taxon>Oneupvirus</taxon>
        <taxon>Oneupvirus oneup</taxon>
    </lineage>
</organism>
<dbReference type="GO" id="GO:0050660">
    <property type="term" value="F:flavin adenine dinucleotide binding"/>
    <property type="evidence" value="ECO:0007669"/>
    <property type="project" value="InterPro"/>
</dbReference>
<dbReference type="GO" id="GO:0006231">
    <property type="term" value="P:dTMP biosynthetic process"/>
    <property type="evidence" value="ECO:0007669"/>
    <property type="project" value="InterPro"/>
</dbReference>
<evidence type="ECO:0000256" key="1">
    <source>
        <dbReference type="SAM" id="MobiDB-lite"/>
    </source>
</evidence>
<accession>A0A166Y9A6</accession>
<dbReference type="InterPro" id="IPR003669">
    <property type="entry name" value="Thymidylate_synthase_ThyX"/>
</dbReference>
<dbReference type="PANTHER" id="PTHR34934:SF1">
    <property type="entry name" value="FLAVIN-DEPENDENT THYMIDYLATE SYNTHASE"/>
    <property type="match status" value="1"/>
</dbReference>
<dbReference type="RefSeq" id="YP_009274499.1">
    <property type="nucleotide sequence ID" value="NC_030917.1"/>
</dbReference>
<dbReference type="Proteomes" id="UP000204609">
    <property type="component" value="Segment"/>
</dbReference>
<feature type="region of interest" description="Disordered" evidence="1">
    <location>
        <begin position="155"/>
        <end position="176"/>
    </location>
</feature>
<dbReference type="InterPro" id="IPR036098">
    <property type="entry name" value="Thymidylate_synthase_ThyX_sf"/>
</dbReference>
<dbReference type="GO" id="GO:0050797">
    <property type="term" value="F:thymidylate synthase (FAD) activity"/>
    <property type="evidence" value="ECO:0007669"/>
    <property type="project" value="InterPro"/>
</dbReference>
<dbReference type="KEGG" id="vg:28800542"/>
<evidence type="ECO:0000313" key="2">
    <source>
        <dbReference type="EMBL" id="ANA86417.1"/>
    </source>
</evidence>
<dbReference type="PANTHER" id="PTHR34934">
    <property type="entry name" value="FLAVIN-DEPENDENT THYMIDYLATE SYNTHASE"/>
    <property type="match status" value="1"/>
</dbReference>
<dbReference type="GO" id="GO:0004799">
    <property type="term" value="F:thymidylate synthase activity"/>
    <property type="evidence" value="ECO:0007669"/>
    <property type="project" value="TreeGrafter"/>
</dbReference>
<dbReference type="CDD" id="cd20175">
    <property type="entry name" value="ThyX"/>
    <property type="match status" value="1"/>
</dbReference>
<dbReference type="Gene3D" id="3.30.1360.170">
    <property type="match status" value="1"/>
</dbReference>
<reference evidence="3" key="1">
    <citation type="submission" date="2016-03" db="EMBL/GenBank/DDBJ databases">
        <authorList>
            <person name="Ploux O."/>
        </authorList>
    </citation>
    <scope>NUCLEOTIDE SEQUENCE [LARGE SCALE GENOMIC DNA]</scope>
</reference>
<dbReference type="Pfam" id="PF02511">
    <property type="entry name" value="Thy1"/>
    <property type="match status" value="1"/>
</dbReference>
<dbReference type="EMBL" id="KU998245">
    <property type="protein sequence ID" value="ANA86417.1"/>
    <property type="molecule type" value="Genomic_DNA"/>
</dbReference>
<keyword evidence="3" id="KW-1185">Reference proteome</keyword>
<dbReference type="NCBIfam" id="TIGR02170">
    <property type="entry name" value="thyX"/>
    <property type="match status" value="1"/>
</dbReference>
<dbReference type="OrthoDB" id="6961at10239"/>
<proteinExistence type="inferred from homology"/>
<dbReference type="HAMAP" id="MF_01408">
    <property type="entry name" value="ThyX"/>
    <property type="match status" value="1"/>
</dbReference>
<dbReference type="GeneID" id="28800542"/>
<name>A0A166Y9A6_9CAUD</name>
<dbReference type="PROSITE" id="PS51331">
    <property type="entry name" value="THYX"/>
    <property type="match status" value="1"/>
</dbReference>
<dbReference type="GO" id="GO:0070402">
    <property type="term" value="F:NADPH binding"/>
    <property type="evidence" value="ECO:0007669"/>
    <property type="project" value="TreeGrafter"/>
</dbReference>